<name>A0A0D3CSG4_BRAOL</name>
<proteinExistence type="predicted"/>
<dbReference type="HOGENOM" id="CLU_2888876_0_0_1"/>
<dbReference type="Gramene" id="Bo6g051480.1">
    <property type="protein sequence ID" value="Bo6g051480.1"/>
    <property type="gene ID" value="Bo6g051480"/>
</dbReference>
<evidence type="ECO:0000256" key="1">
    <source>
        <dbReference type="SAM" id="MobiDB-lite"/>
    </source>
</evidence>
<dbReference type="EnsemblPlants" id="Bo6g051480.1">
    <property type="protein sequence ID" value="Bo6g051480.1"/>
    <property type="gene ID" value="Bo6g051480"/>
</dbReference>
<keyword evidence="3" id="KW-1185">Reference proteome</keyword>
<feature type="region of interest" description="Disordered" evidence="1">
    <location>
        <begin position="1"/>
        <end position="23"/>
    </location>
</feature>
<organism evidence="2 3">
    <name type="scientific">Brassica oleracea var. oleracea</name>
    <dbReference type="NCBI Taxonomy" id="109376"/>
    <lineage>
        <taxon>Eukaryota</taxon>
        <taxon>Viridiplantae</taxon>
        <taxon>Streptophyta</taxon>
        <taxon>Embryophyta</taxon>
        <taxon>Tracheophyta</taxon>
        <taxon>Spermatophyta</taxon>
        <taxon>Magnoliopsida</taxon>
        <taxon>eudicotyledons</taxon>
        <taxon>Gunneridae</taxon>
        <taxon>Pentapetalae</taxon>
        <taxon>rosids</taxon>
        <taxon>malvids</taxon>
        <taxon>Brassicales</taxon>
        <taxon>Brassicaceae</taxon>
        <taxon>Brassiceae</taxon>
        <taxon>Brassica</taxon>
    </lineage>
</organism>
<reference evidence="2" key="2">
    <citation type="submission" date="2015-03" db="UniProtKB">
        <authorList>
            <consortium name="EnsemblPlants"/>
        </authorList>
    </citation>
    <scope>IDENTIFICATION</scope>
</reference>
<dbReference type="SMR" id="A0A0D3CSG4"/>
<evidence type="ECO:0000313" key="2">
    <source>
        <dbReference type="EnsemblPlants" id="Bo6g051480.1"/>
    </source>
</evidence>
<accession>A0A0D3CSG4</accession>
<sequence length="63" mass="7412">MKELLDQNKDGGEEEKTVTYRDRTQSLSLETIKDDDEEIIPGEEINHDILESKSTDFRKWGER</sequence>
<dbReference type="AlphaFoldDB" id="A0A0D3CSG4"/>
<protein>
    <submittedName>
        <fullName evidence="2">Uncharacterized protein</fullName>
    </submittedName>
</protein>
<reference evidence="2 3" key="1">
    <citation type="journal article" date="2014" name="Genome Biol.">
        <title>Transcriptome and methylome profiling reveals relics of genome dominance in the mesopolyploid Brassica oleracea.</title>
        <authorList>
            <person name="Parkin I.A."/>
            <person name="Koh C."/>
            <person name="Tang H."/>
            <person name="Robinson S.J."/>
            <person name="Kagale S."/>
            <person name="Clarke W.E."/>
            <person name="Town C.D."/>
            <person name="Nixon J."/>
            <person name="Krishnakumar V."/>
            <person name="Bidwell S.L."/>
            <person name="Denoeud F."/>
            <person name="Belcram H."/>
            <person name="Links M.G."/>
            <person name="Just J."/>
            <person name="Clarke C."/>
            <person name="Bender T."/>
            <person name="Huebert T."/>
            <person name="Mason A.S."/>
            <person name="Pires J.C."/>
            <person name="Barker G."/>
            <person name="Moore J."/>
            <person name="Walley P.G."/>
            <person name="Manoli S."/>
            <person name="Batley J."/>
            <person name="Edwards D."/>
            <person name="Nelson M.N."/>
            <person name="Wang X."/>
            <person name="Paterson A.H."/>
            <person name="King G."/>
            <person name="Bancroft I."/>
            <person name="Chalhoub B."/>
            <person name="Sharpe A.G."/>
        </authorList>
    </citation>
    <scope>NUCLEOTIDE SEQUENCE</scope>
    <source>
        <strain evidence="2 3">cv. TO1000</strain>
    </source>
</reference>
<evidence type="ECO:0000313" key="3">
    <source>
        <dbReference type="Proteomes" id="UP000032141"/>
    </source>
</evidence>
<dbReference type="Proteomes" id="UP000032141">
    <property type="component" value="Chromosome C6"/>
</dbReference>